<feature type="region of interest" description="Disordered" evidence="6">
    <location>
        <begin position="424"/>
        <end position="481"/>
    </location>
</feature>
<keyword evidence="10" id="KW-1185">Reference proteome</keyword>
<gene>
    <name evidence="9" type="ORF">QR680_010699</name>
</gene>
<feature type="signal peptide" evidence="7">
    <location>
        <begin position="1"/>
        <end position="20"/>
    </location>
</feature>
<dbReference type="GO" id="GO:0031410">
    <property type="term" value="C:cytoplasmic vesicle"/>
    <property type="evidence" value="ECO:0007669"/>
    <property type="project" value="TreeGrafter"/>
</dbReference>
<dbReference type="SMART" id="SM01424">
    <property type="entry name" value="HAP1_N"/>
    <property type="match status" value="1"/>
</dbReference>
<dbReference type="GO" id="GO:0006605">
    <property type="term" value="P:protein targeting"/>
    <property type="evidence" value="ECO:0007669"/>
    <property type="project" value="TreeGrafter"/>
</dbReference>
<keyword evidence="3 5" id="KW-0175">Coiled coil</keyword>
<accession>A0AA39IPU5</accession>
<organism evidence="9 10">
    <name type="scientific">Steinernema hermaphroditum</name>
    <dbReference type="NCBI Taxonomy" id="289476"/>
    <lineage>
        <taxon>Eukaryota</taxon>
        <taxon>Metazoa</taxon>
        <taxon>Ecdysozoa</taxon>
        <taxon>Nematoda</taxon>
        <taxon>Chromadorea</taxon>
        <taxon>Rhabditida</taxon>
        <taxon>Tylenchina</taxon>
        <taxon>Panagrolaimomorpha</taxon>
        <taxon>Strongyloidoidea</taxon>
        <taxon>Steinernematidae</taxon>
        <taxon>Steinernema</taxon>
    </lineage>
</organism>
<proteinExistence type="inferred from homology"/>
<evidence type="ECO:0000256" key="3">
    <source>
        <dbReference type="ARBA" id="ARBA00023054"/>
    </source>
</evidence>
<feature type="chain" id="PRO_5041346079" description="HAP1 N-terminal domain-containing protein" evidence="7">
    <location>
        <begin position="21"/>
        <end position="730"/>
    </location>
</feature>
<evidence type="ECO:0000256" key="4">
    <source>
        <dbReference type="ARBA" id="ARBA00023128"/>
    </source>
</evidence>
<feature type="region of interest" description="Disordered" evidence="6">
    <location>
        <begin position="385"/>
        <end position="407"/>
    </location>
</feature>
<evidence type="ECO:0000256" key="2">
    <source>
        <dbReference type="ARBA" id="ARBA00007007"/>
    </source>
</evidence>
<evidence type="ECO:0000259" key="8">
    <source>
        <dbReference type="SMART" id="SM01424"/>
    </source>
</evidence>
<reference evidence="9" key="1">
    <citation type="submission" date="2023-06" db="EMBL/GenBank/DDBJ databases">
        <title>Genomic analysis of the entomopathogenic nematode Steinernema hermaphroditum.</title>
        <authorList>
            <person name="Schwarz E.M."/>
            <person name="Heppert J.K."/>
            <person name="Baniya A."/>
            <person name="Schwartz H.T."/>
            <person name="Tan C.-H."/>
            <person name="Antoshechkin I."/>
            <person name="Sternberg P.W."/>
            <person name="Goodrich-Blair H."/>
            <person name="Dillman A.R."/>
        </authorList>
    </citation>
    <scope>NUCLEOTIDE SEQUENCE</scope>
    <source>
        <strain evidence="9">PS9179</strain>
        <tissue evidence="9">Whole animal</tissue>
    </source>
</reference>
<protein>
    <recommendedName>
        <fullName evidence="8">HAP1 N-terminal domain-containing protein</fullName>
    </recommendedName>
</protein>
<comment type="similarity">
    <text evidence="2">Belongs to the milton family.</text>
</comment>
<feature type="region of interest" description="Disordered" evidence="6">
    <location>
        <begin position="626"/>
        <end position="646"/>
    </location>
</feature>
<dbReference type="Pfam" id="PF12448">
    <property type="entry name" value="Milton"/>
    <property type="match status" value="1"/>
</dbReference>
<dbReference type="InterPro" id="IPR022154">
    <property type="entry name" value="TRAK1/2_C"/>
</dbReference>
<evidence type="ECO:0000313" key="10">
    <source>
        <dbReference type="Proteomes" id="UP001175271"/>
    </source>
</evidence>
<feature type="coiled-coil region" evidence="5">
    <location>
        <begin position="123"/>
        <end position="273"/>
    </location>
</feature>
<dbReference type="PANTHER" id="PTHR15751:SF12">
    <property type="entry name" value="TRAFFICKING KINESIN-BINDING PROTEIN MILT"/>
    <property type="match status" value="1"/>
</dbReference>
<dbReference type="Pfam" id="PF04849">
    <property type="entry name" value="HAP1_N"/>
    <property type="match status" value="1"/>
</dbReference>
<feature type="domain" description="HAP1 N-terminal" evidence="8">
    <location>
        <begin position="35"/>
        <end position="273"/>
    </location>
</feature>
<dbReference type="AlphaFoldDB" id="A0AA39IPU5"/>
<dbReference type="GO" id="GO:0005739">
    <property type="term" value="C:mitochondrion"/>
    <property type="evidence" value="ECO:0007669"/>
    <property type="project" value="UniProtKB-SubCell"/>
</dbReference>
<comment type="caution">
    <text evidence="9">The sequence shown here is derived from an EMBL/GenBank/DDBJ whole genome shotgun (WGS) entry which is preliminary data.</text>
</comment>
<evidence type="ECO:0000313" key="9">
    <source>
        <dbReference type="EMBL" id="KAK0428260.1"/>
    </source>
</evidence>
<feature type="compositionally biased region" description="Low complexity" evidence="6">
    <location>
        <begin position="448"/>
        <end position="462"/>
    </location>
</feature>
<evidence type="ECO:0000256" key="5">
    <source>
        <dbReference type="SAM" id="Coils"/>
    </source>
</evidence>
<evidence type="ECO:0000256" key="7">
    <source>
        <dbReference type="SAM" id="SignalP"/>
    </source>
</evidence>
<dbReference type="InterPro" id="IPR051946">
    <property type="entry name" value="Intracell_Traff-Reg"/>
</dbReference>
<dbReference type="GO" id="GO:0047496">
    <property type="term" value="P:vesicle transport along microtubule"/>
    <property type="evidence" value="ECO:0007669"/>
    <property type="project" value="TreeGrafter"/>
</dbReference>
<dbReference type="Proteomes" id="UP001175271">
    <property type="component" value="Unassembled WGS sequence"/>
</dbReference>
<dbReference type="PANTHER" id="PTHR15751">
    <property type="entry name" value="TRAFFICKING KINESIN-BINDING PROTEIN"/>
    <property type="match status" value="1"/>
</dbReference>
<dbReference type="GO" id="GO:0048311">
    <property type="term" value="P:mitochondrion distribution"/>
    <property type="evidence" value="ECO:0007669"/>
    <property type="project" value="TreeGrafter"/>
</dbReference>
<dbReference type="GO" id="GO:0017022">
    <property type="term" value="F:myosin binding"/>
    <property type="evidence" value="ECO:0007669"/>
    <property type="project" value="TreeGrafter"/>
</dbReference>
<dbReference type="InterPro" id="IPR006933">
    <property type="entry name" value="HAP1_N"/>
</dbReference>
<feature type="coiled-coil region" evidence="5">
    <location>
        <begin position="64"/>
        <end position="91"/>
    </location>
</feature>
<name>A0AA39IPU5_9BILA</name>
<keyword evidence="7" id="KW-0732">Signal</keyword>
<dbReference type="EMBL" id="JAUCMV010000001">
    <property type="protein sequence ID" value="KAK0428260.1"/>
    <property type="molecule type" value="Genomic_DNA"/>
</dbReference>
<sequence>MVAPALSLLFVVTVVCYACGVPFPERTKRKALVRQPSLNKYFLNLFGFFANLKEKDLELAAQIGKSLLEQNRELQERNDFLEESLIKSNEKTNQLQHQLKQRINLLHSISDDYDDDADLTNAARERRANVDSLRRKIRQLEGDNDLLKTNLSELRAQNSTLEEKERELAEEYIRQLELAHDKIARLKTEIAAKNEECAVQNAEVEQLIKDINTRHSREKMLNQENMDLHVQLTEALEKQDQLTATVEGLQERYTEVMGMLQDAEEELSNFRQRGNLYLRTTSSDSLYDSLASELEASDSGFYNTPMISARSESRQSHPSNLHSEMEKLSGGHLNGALSLGAELSAQLSDPQFLPFSETAATPLKEGEILEVPSTVMIEIAVNRSRSRSRPKALKEESEPEEIPEPVKPELKEILPILIEVPTPMTPLATSTPVAAQRGVSRIVDDETASTSSTLSKSTSSESLNNYEGPKMGQPGQPGTRDLDFGIRRLQLRKQSHHFLGKLSSMLKCAKNPKEIEMDYQKYRRERGLAPSKSQSSAKASKAKLSKMVAQLAKSRNLLPQWSFAQEAQEKLIANDPFAKFLASTDPLRVSQPFRKLTHIGLFGALTNGESAGTSNGILTRRNVSERLSAPSTPTSSPSHMPSTPLRHLVYTNGQSLKASPIEADPINGYPPEDPSPLQQRPSRLMGAVSGIFTRSASVRLPKNTLALSRDNSPTSLTPAKYDIVARGSIL</sequence>
<evidence type="ECO:0000256" key="6">
    <source>
        <dbReference type="SAM" id="MobiDB-lite"/>
    </source>
</evidence>
<comment type="subcellular location">
    <subcellularLocation>
        <location evidence="1">Mitochondrion</location>
    </subcellularLocation>
</comment>
<evidence type="ECO:0000256" key="1">
    <source>
        <dbReference type="ARBA" id="ARBA00004173"/>
    </source>
</evidence>
<feature type="region of interest" description="Disordered" evidence="6">
    <location>
        <begin position="660"/>
        <end position="680"/>
    </location>
</feature>
<keyword evidence="4" id="KW-0496">Mitochondrion</keyword>
<feature type="compositionally biased region" description="Low complexity" evidence="6">
    <location>
        <begin position="630"/>
        <end position="644"/>
    </location>
</feature>